<keyword evidence="1" id="KW-0328">Glycosyltransferase</keyword>
<name>A0ABQ9HUI8_9NEOP</name>
<feature type="chain" id="PRO_5047247357" description="Glycosyl transferase family 1 domain-containing protein" evidence="2">
    <location>
        <begin position="24"/>
        <end position="240"/>
    </location>
</feature>
<evidence type="ECO:0000313" key="5">
    <source>
        <dbReference type="Proteomes" id="UP001159363"/>
    </source>
</evidence>
<evidence type="ECO:0000256" key="1">
    <source>
        <dbReference type="ARBA" id="ARBA00022676"/>
    </source>
</evidence>
<dbReference type="PANTHER" id="PTHR45919">
    <property type="entry name" value="GDP-MAN:MAN(3)GLCNAC(2)-PP-DOL ALPHA-1,2-MANNOSYLTRANSFERASE"/>
    <property type="match status" value="1"/>
</dbReference>
<evidence type="ECO:0000313" key="4">
    <source>
        <dbReference type="EMBL" id="KAJ8888060.1"/>
    </source>
</evidence>
<protein>
    <recommendedName>
        <fullName evidence="3">Glycosyl transferase family 1 domain-containing protein</fullName>
    </recommendedName>
</protein>
<dbReference type="Proteomes" id="UP001159363">
    <property type="component" value="Chromosome 3"/>
</dbReference>
<gene>
    <name evidence="4" type="ORF">PR048_007546</name>
</gene>
<dbReference type="Gene3D" id="3.40.50.2000">
    <property type="entry name" value="Glycogen Phosphorylase B"/>
    <property type="match status" value="1"/>
</dbReference>
<evidence type="ECO:0000256" key="2">
    <source>
        <dbReference type="SAM" id="SignalP"/>
    </source>
</evidence>
<dbReference type="PANTHER" id="PTHR45919:SF1">
    <property type="entry name" value="GDP-MAN:MAN(3)GLCNAC(2)-PP-DOL ALPHA-1,2-MANNOSYLTRANSFERASE"/>
    <property type="match status" value="1"/>
</dbReference>
<evidence type="ECO:0000259" key="3">
    <source>
        <dbReference type="Pfam" id="PF00534"/>
    </source>
</evidence>
<reference evidence="4 5" key="1">
    <citation type="submission" date="2023-02" db="EMBL/GenBank/DDBJ databases">
        <title>LHISI_Scaffold_Assembly.</title>
        <authorList>
            <person name="Stuart O.P."/>
            <person name="Cleave R."/>
            <person name="Magrath M.J.L."/>
            <person name="Mikheyev A.S."/>
        </authorList>
    </citation>
    <scope>NUCLEOTIDE SEQUENCE [LARGE SCALE GENOMIC DNA]</scope>
    <source>
        <strain evidence="4">Daus_M_001</strain>
        <tissue evidence="4">Leg muscle</tissue>
    </source>
</reference>
<dbReference type="InterPro" id="IPR038013">
    <property type="entry name" value="ALG11"/>
</dbReference>
<dbReference type="SUPFAM" id="SSF53756">
    <property type="entry name" value="UDP-Glycosyltransferase/glycogen phosphorylase"/>
    <property type="match status" value="1"/>
</dbReference>
<keyword evidence="2" id="KW-0732">Signal</keyword>
<feature type="domain" description="Glycosyl transferase family 1" evidence="3">
    <location>
        <begin position="38"/>
        <end position="211"/>
    </location>
</feature>
<keyword evidence="5" id="KW-1185">Reference proteome</keyword>
<proteinExistence type="predicted"/>
<dbReference type="Pfam" id="PF00534">
    <property type="entry name" value="Glycos_transf_1"/>
    <property type="match status" value="1"/>
</dbReference>
<keyword evidence="1" id="KW-0808">Transferase</keyword>
<feature type="signal peptide" evidence="2">
    <location>
        <begin position="1"/>
        <end position="23"/>
    </location>
</feature>
<dbReference type="InterPro" id="IPR001296">
    <property type="entry name" value="Glyco_trans_1"/>
</dbReference>
<sequence>MSATSRPCRCCLTATWTHLLLLASHCPSHYKESVGEARKRRKVKIISVGQFRPEKDHPMQLRSMYQLRQIVREDVWDNLVLVIIGSCRNAEDEERVQDMKDLCKHLSLENNVQFRVNISYQELKEELQQGLIGLHSMWNEHFGIGVVECMAAGLIMVAHRSGGPQMDIVEESESSRTGFLASDEDEYARAIAAILKIPPRARNSIREAARSVPRVSVALLGKADLPELGGVFFVGGVTVL</sequence>
<accession>A0ABQ9HUI8</accession>
<organism evidence="4 5">
    <name type="scientific">Dryococelus australis</name>
    <dbReference type="NCBI Taxonomy" id="614101"/>
    <lineage>
        <taxon>Eukaryota</taxon>
        <taxon>Metazoa</taxon>
        <taxon>Ecdysozoa</taxon>
        <taxon>Arthropoda</taxon>
        <taxon>Hexapoda</taxon>
        <taxon>Insecta</taxon>
        <taxon>Pterygota</taxon>
        <taxon>Neoptera</taxon>
        <taxon>Polyneoptera</taxon>
        <taxon>Phasmatodea</taxon>
        <taxon>Verophasmatodea</taxon>
        <taxon>Anareolatae</taxon>
        <taxon>Phasmatidae</taxon>
        <taxon>Eurycanthinae</taxon>
        <taxon>Dryococelus</taxon>
    </lineage>
</organism>
<dbReference type="EMBL" id="JARBHB010000003">
    <property type="protein sequence ID" value="KAJ8888060.1"/>
    <property type="molecule type" value="Genomic_DNA"/>
</dbReference>
<comment type="caution">
    <text evidence="4">The sequence shown here is derived from an EMBL/GenBank/DDBJ whole genome shotgun (WGS) entry which is preliminary data.</text>
</comment>